<keyword evidence="1" id="KW-0812">Transmembrane</keyword>
<dbReference type="PANTHER" id="PTHR38592">
    <property type="entry name" value="BLL4819 PROTEIN"/>
    <property type="match status" value="1"/>
</dbReference>
<dbReference type="Pfam" id="PF10129">
    <property type="entry name" value="OpgC_C"/>
    <property type="match status" value="1"/>
</dbReference>
<protein>
    <submittedName>
        <fullName evidence="2">OpgC domain-containing protein</fullName>
    </submittedName>
</protein>
<feature type="transmembrane region" description="Helical" evidence="1">
    <location>
        <begin position="230"/>
        <end position="252"/>
    </location>
</feature>
<evidence type="ECO:0000313" key="2">
    <source>
        <dbReference type="EMBL" id="TPG27508.1"/>
    </source>
</evidence>
<organism evidence="2 3">
    <name type="scientific">Variovorax guangxiensis</name>
    <dbReference type="NCBI Taxonomy" id="1775474"/>
    <lineage>
        <taxon>Bacteria</taxon>
        <taxon>Pseudomonadati</taxon>
        <taxon>Pseudomonadota</taxon>
        <taxon>Betaproteobacteria</taxon>
        <taxon>Burkholderiales</taxon>
        <taxon>Comamonadaceae</taxon>
        <taxon>Variovorax</taxon>
    </lineage>
</organism>
<feature type="transmembrane region" description="Helical" evidence="1">
    <location>
        <begin position="34"/>
        <end position="56"/>
    </location>
</feature>
<dbReference type="PIRSF" id="PIRSF028704">
    <property type="entry name" value="UPC028704"/>
    <property type="match status" value="1"/>
</dbReference>
<dbReference type="AlphaFoldDB" id="A0A502DQ28"/>
<feature type="transmembrane region" description="Helical" evidence="1">
    <location>
        <begin position="121"/>
        <end position="146"/>
    </location>
</feature>
<feature type="transmembrane region" description="Helical" evidence="1">
    <location>
        <begin position="314"/>
        <end position="338"/>
    </location>
</feature>
<keyword evidence="1" id="KW-1133">Transmembrane helix</keyword>
<reference evidence="2 3" key="1">
    <citation type="journal article" date="2019" name="Environ. Microbiol.">
        <title>Species interactions and distinct microbial communities in high Arctic permafrost affected cryosols are associated with the CH4 and CO2 gas fluxes.</title>
        <authorList>
            <person name="Altshuler I."/>
            <person name="Hamel J."/>
            <person name="Turney S."/>
            <person name="Magnuson E."/>
            <person name="Levesque R."/>
            <person name="Greer C."/>
            <person name="Whyte L.G."/>
        </authorList>
    </citation>
    <scope>NUCLEOTIDE SEQUENCE [LARGE SCALE GENOMIC DNA]</scope>
    <source>
        <strain evidence="2 3">S06.C</strain>
    </source>
</reference>
<evidence type="ECO:0000256" key="1">
    <source>
        <dbReference type="SAM" id="Phobius"/>
    </source>
</evidence>
<dbReference type="OrthoDB" id="9775975at2"/>
<feature type="transmembrane region" description="Helical" evidence="1">
    <location>
        <begin position="272"/>
        <end position="293"/>
    </location>
</feature>
<dbReference type="EMBL" id="RCZI01000003">
    <property type="protein sequence ID" value="TPG27508.1"/>
    <property type="molecule type" value="Genomic_DNA"/>
</dbReference>
<dbReference type="InterPro" id="IPR014550">
    <property type="entry name" value="UCP028704_OpgC"/>
</dbReference>
<feature type="transmembrane region" description="Helical" evidence="1">
    <location>
        <begin position="344"/>
        <end position="362"/>
    </location>
</feature>
<gene>
    <name evidence="2" type="ORF">EAH82_12055</name>
</gene>
<feature type="transmembrane region" description="Helical" evidence="1">
    <location>
        <begin position="12"/>
        <end position="28"/>
    </location>
</feature>
<feature type="transmembrane region" description="Helical" evidence="1">
    <location>
        <begin position="77"/>
        <end position="101"/>
    </location>
</feature>
<evidence type="ECO:0000313" key="3">
    <source>
        <dbReference type="Proteomes" id="UP000319212"/>
    </source>
</evidence>
<sequence length="383" mass="42516">MKRLWELDAARGLMLVLMTITHVPSRLTDPVGQPFGFVSAAEGFVLLSAFVSGLVYSRIGYQKGVDVMRTAFWRRALKIYFSQAALLLFLFTIITAVGLKLDQPAVKDLVKYYLASPHDALMFSLLLVYQPALLDILPMYVLFMLLSPWVIAFAMRRGWHWPMAMSATLWAASQFGTTHWLYEVLSPLLHIPVPYNETGSFDTFSWQFLWFFGMWMGASRNAPDARPFVFPKWTVTSAVLVAAGCLAWRHFGAGGQAPFGEDPGLNLLFDKWRLGPLRLLNLAALGIVAIRFGPPLLHRLPRPRWLEDMGSASLPVFCAHLVAVFVVMSLTGGGYAALPYGADLLILGAVFVGLYGVARAVLRWEERGKQVVPPAAPPSRSPS</sequence>
<dbReference type="RefSeq" id="WP_140842153.1">
    <property type="nucleotide sequence ID" value="NZ_RCZI01000003.1"/>
</dbReference>
<dbReference type="PANTHER" id="PTHR38592:SF3">
    <property type="entry name" value="BLL4819 PROTEIN"/>
    <property type="match status" value="1"/>
</dbReference>
<keyword evidence="1" id="KW-0472">Membrane</keyword>
<dbReference type="Proteomes" id="UP000319212">
    <property type="component" value="Unassembled WGS sequence"/>
</dbReference>
<accession>A0A502DQ28</accession>
<proteinExistence type="predicted"/>
<comment type="caution">
    <text evidence="2">The sequence shown here is derived from an EMBL/GenBank/DDBJ whole genome shotgun (WGS) entry which is preliminary data.</text>
</comment>
<name>A0A502DQ28_9BURK</name>